<evidence type="ECO:0000313" key="2">
    <source>
        <dbReference type="EMBL" id="AHB49825.1"/>
    </source>
</evidence>
<dbReference type="AlphaFoldDB" id="V5SIE8"/>
<evidence type="ECO:0000259" key="1">
    <source>
        <dbReference type="Pfam" id="PF09361"/>
    </source>
</evidence>
<dbReference type="Proteomes" id="UP000018542">
    <property type="component" value="Chromosome"/>
</dbReference>
<dbReference type="KEGG" id="hni:W911_01290"/>
<accession>V5SIE8</accession>
<name>V5SIE8_9HYPH</name>
<dbReference type="EMBL" id="CP006912">
    <property type="protein sequence ID" value="AHB49825.1"/>
    <property type="molecule type" value="Genomic_DNA"/>
</dbReference>
<organism evidence="2 3">
    <name type="scientific">Hyphomicrobium nitrativorans NL23</name>
    <dbReference type="NCBI Taxonomy" id="1029756"/>
    <lineage>
        <taxon>Bacteria</taxon>
        <taxon>Pseudomonadati</taxon>
        <taxon>Pseudomonadota</taxon>
        <taxon>Alphaproteobacteria</taxon>
        <taxon>Hyphomicrobiales</taxon>
        <taxon>Hyphomicrobiaceae</taxon>
        <taxon>Hyphomicrobium</taxon>
    </lineage>
</organism>
<proteinExistence type="predicted"/>
<keyword evidence="3" id="KW-1185">Reference proteome</keyword>
<feature type="domain" description="Phasin" evidence="1">
    <location>
        <begin position="59"/>
        <end position="157"/>
    </location>
</feature>
<protein>
    <recommendedName>
        <fullName evidence="1">Phasin domain-containing protein</fullName>
    </recommendedName>
</protein>
<reference evidence="2 3" key="1">
    <citation type="journal article" date="2014" name="Genome Announc.">
        <title>Complete Genome Sequence of Hyphomicrobium nitrativorans Strain NL23, a Denitrifying Bacterium Isolated from Biofilm of a Methanol-Fed Denitrification System Treating Seawater at the Montreal Biodome.</title>
        <authorList>
            <person name="Martineau C."/>
            <person name="Villeneuve C."/>
            <person name="Mauffrey F."/>
            <person name="Villemur R."/>
        </authorList>
    </citation>
    <scope>NUCLEOTIDE SEQUENCE [LARGE SCALE GENOMIC DNA]</scope>
    <source>
        <strain evidence="2">NL23</strain>
    </source>
</reference>
<dbReference type="HOGENOM" id="CLU_1592343_0_0_5"/>
<evidence type="ECO:0000313" key="3">
    <source>
        <dbReference type="Proteomes" id="UP000018542"/>
    </source>
</evidence>
<gene>
    <name evidence="2" type="ORF">W911_01290</name>
</gene>
<dbReference type="Pfam" id="PF09361">
    <property type="entry name" value="Phasin_2"/>
    <property type="match status" value="1"/>
</dbReference>
<dbReference type="PATRIC" id="fig|1029756.8.peg.272"/>
<sequence length="167" mass="19515">MTRNQTKPAGIHAMPIESSMFCKWFDINITVGSRVEERTMNAKVSRSLADQGLERNPFEAWMSLNKPMLTAMTELNGHFIEQMTRANTEWFGFVNRRLTEDMAASQRLMECRTVQDLFSAYTEFFQRAQQQYQAEFQYFARLNQKLANETAGVIKSHMDDVEEEVRH</sequence>
<dbReference type="InterPro" id="IPR018968">
    <property type="entry name" value="Phasin"/>
</dbReference>